<dbReference type="GO" id="GO:0006352">
    <property type="term" value="P:DNA-templated transcription initiation"/>
    <property type="evidence" value="ECO:0007669"/>
    <property type="project" value="InterPro"/>
</dbReference>
<sequence length="415" mass="44957">MPQGVEGLLRELAPQVLAALTRRYGHFDLAEEAVQEALLAAATQWPVQGVPDNPPGWLTTVAGRRMTDLLRSEQARRRREEQDAARTPPAELLAPAADAPAPSGDADDTLLLLFLCCHPAINPPAQVALTLRAVGGLTTAEIARALLLPEPTVAQRISRAKKRILEAGGRFRMPDDGDRARRLDVVLHVLYLIFNEGYTATAGEWLHRGELCGEAIRLARMVHGLLPDVPEAGGLLAEMLLTDARRPARTGVDGELVPLAEQDRGLWDRAKIEEGIALLTGVLPRRRPGPYQLQAAIAAVHAEAGRFEDTDWAQIVALYEVLDRLGDNPVVTLNRAVAVAMLRGPAAGLALLETVASDKRLAGHHRLPAVRAHLLEEAGEPAAAAAEYRAAARSTTSLPEQRYLLTRAARLDRPR</sequence>
<dbReference type="EMBL" id="VCKX01000045">
    <property type="protein sequence ID" value="TMR34406.1"/>
    <property type="molecule type" value="Genomic_DNA"/>
</dbReference>
<reference evidence="9 10" key="1">
    <citation type="submission" date="2019-05" db="EMBL/GenBank/DDBJ databases">
        <title>Draft genome sequence of Nonomuraea zeae DSM 100528.</title>
        <authorList>
            <person name="Saricaoglu S."/>
            <person name="Isik K."/>
        </authorList>
    </citation>
    <scope>NUCLEOTIDE SEQUENCE [LARGE SCALE GENOMIC DNA]</scope>
    <source>
        <strain evidence="9 10">DSM 100528</strain>
    </source>
</reference>
<evidence type="ECO:0000256" key="1">
    <source>
        <dbReference type="ARBA" id="ARBA00010641"/>
    </source>
</evidence>
<dbReference type="InterPro" id="IPR007627">
    <property type="entry name" value="RNA_pol_sigma70_r2"/>
</dbReference>
<gene>
    <name evidence="9" type="ORF">ETD85_16925</name>
</gene>
<comment type="similarity">
    <text evidence="1">Belongs to the sigma-70 factor family. ECF subfamily.</text>
</comment>
<dbReference type="Pfam" id="PF04542">
    <property type="entry name" value="Sigma70_r2"/>
    <property type="match status" value="1"/>
</dbReference>
<proteinExistence type="inferred from homology"/>
<feature type="compositionally biased region" description="Basic and acidic residues" evidence="5">
    <location>
        <begin position="73"/>
        <end position="84"/>
    </location>
</feature>
<evidence type="ECO:0000256" key="4">
    <source>
        <dbReference type="ARBA" id="ARBA00023163"/>
    </source>
</evidence>
<dbReference type="GO" id="GO:0003677">
    <property type="term" value="F:DNA binding"/>
    <property type="evidence" value="ECO:0007669"/>
    <property type="project" value="InterPro"/>
</dbReference>
<dbReference type="AlphaFoldDB" id="A0A5S4GN85"/>
<dbReference type="PANTHER" id="PTHR47756">
    <property type="entry name" value="BLL6612 PROTEIN-RELATED"/>
    <property type="match status" value="1"/>
</dbReference>
<evidence type="ECO:0000256" key="2">
    <source>
        <dbReference type="ARBA" id="ARBA00023015"/>
    </source>
</evidence>
<dbReference type="SUPFAM" id="SSF88659">
    <property type="entry name" value="Sigma3 and sigma4 domains of RNA polymerase sigma factors"/>
    <property type="match status" value="1"/>
</dbReference>
<dbReference type="RefSeq" id="WP_138690707.1">
    <property type="nucleotide sequence ID" value="NZ_JBHSAZ010000026.1"/>
</dbReference>
<evidence type="ECO:0000313" key="10">
    <source>
        <dbReference type="Proteomes" id="UP000306628"/>
    </source>
</evidence>
<dbReference type="InterPro" id="IPR036388">
    <property type="entry name" value="WH-like_DNA-bd_sf"/>
</dbReference>
<dbReference type="Pfam" id="PF08281">
    <property type="entry name" value="Sigma70_r4_2"/>
    <property type="match status" value="1"/>
</dbReference>
<dbReference type="InterPro" id="IPR046531">
    <property type="entry name" value="DUF6596"/>
</dbReference>
<keyword evidence="3" id="KW-0731">Sigma factor</keyword>
<dbReference type="OrthoDB" id="9780299at2"/>
<dbReference type="InterPro" id="IPR013325">
    <property type="entry name" value="RNA_pol_sigma_r2"/>
</dbReference>
<evidence type="ECO:0000259" key="8">
    <source>
        <dbReference type="Pfam" id="PF20239"/>
    </source>
</evidence>
<evidence type="ECO:0000259" key="7">
    <source>
        <dbReference type="Pfam" id="PF08281"/>
    </source>
</evidence>
<keyword evidence="4" id="KW-0804">Transcription</keyword>
<comment type="caution">
    <text evidence="9">The sequence shown here is derived from an EMBL/GenBank/DDBJ whole genome shotgun (WGS) entry which is preliminary data.</text>
</comment>
<dbReference type="GO" id="GO:0016987">
    <property type="term" value="F:sigma factor activity"/>
    <property type="evidence" value="ECO:0007669"/>
    <property type="project" value="UniProtKB-KW"/>
</dbReference>
<dbReference type="InterPro" id="IPR013249">
    <property type="entry name" value="RNA_pol_sigma70_r4_t2"/>
</dbReference>
<dbReference type="NCBIfam" id="TIGR02937">
    <property type="entry name" value="sigma70-ECF"/>
    <property type="match status" value="1"/>
</dbReference>
<name>A0A5S4GN85_9ACTN</name>
<dbReference type="Proteomes" id="UP000306628">
    <property type="component" value="Unassembled WGS sequence"/>
</dbReference>
<feature type="domain" description="DUF6596" evidence="8">
    <location>
        <begin position="182"/>
        <end position="280"/>
    </location>
</feature>
<evidence type="ECO:0000256" key="3">
    <source>
        <dbReference type="ARBA" id="ARBA00023082"/>
    </source>
</evidence>
<dbReference type="Gene3D" id="1.10.1740.10">
    <property type="match status" value="1"/>
</dbReference>
<dbReference type="InterPro" id="IPR013324">
    <property type="entry name" value="RNA_pol_sigma_r3/r4-like"/>
</dbReference>
<keyword evidence="10" id="KW-1185">Reference proteome</keyword>
<protein>
    <submittedName>
        <fullName evidence="9">Sigma-70 family RNA polymerase sigma factor</fullName>
    </submittedName>
</protein>
<feature type="compositionally biased region" description="Low complexity" evidence="5">
    <location>
        <begin position="85"/>
        <end position="101"/>
    </location>
</feature>
<dbReference type="SUPFAM" id="SSF88946">
    <property type="entry name" value="Sigma2 domain of RNA polymerase sigma factors"/>
    <property type="match status" value="1"/>
</dbReference>
<evidence type="ECO:0000259" key="6">
    <source>
        <dbReference type="Pfam" id="PF04542"/>
    </source>
</evidence>
<feature type="domain" description="RNA polymerase sigma factor 70 region 4 type 2" evidence="7">
    <location>
        <begin position="113"/>
        <end position="164"/>
    </location>
</feature>
<dbReference type="PANTHER" id="PTHR47756:SF2">
    <property type="entry name" value="BLL6612 PROTEIN"/>
    <property type="match status" value="1"/>
</dbReference>
<dbReference type="Gene3D" id="1.10.10.10">
    <property type="entry name" value="Winged helix-like DNA-binding domain superfamily/Winged helix DNA-binding domain"/>
    <property type="match status" value="1"/>
</dbReference>
<dbReference type="InterPro" id="IPR014284">
    <property type="entry name" value="RNA_pol_sigma-70_dom"/>
</dbReference>
<accession>A0A5S4GN85</accession>
<keyword evidence="2" id="KW-0805">Transcription regulation</keyword>
<dbReference type="Pfam" id="PF20239">
    <property type="entry name" value="DUF6596"/>
    <property type="match status" value="1"/>
</dbReference>
<feature type="region of interest" description="Disordered" evidence="5">
    <location>
        <begin position="73"/>
        <end position="101"/>
    </location>
</feature>
<evidence type="ECO:0000256" key="5">
    <source>
        <dbReference type="SAM" id="MobiDB-lite"/>
    </source>
</evidence>
<organism evidence="9 10">
    <name type="scientific">Nonomuraea zeae</name>
    <dbReference type="NCBI Taxonomy" id="1642303"/>
    <lineage>
        <taxon>Bacteria</taxon>
        <taxon>Bacillati</taxon>
        <taxon>Actinomycetota</taxon>
        <taxon>Actinomycetes</taxon>
        <taxon>Streptosporangiales</taxon>
        <taxon>Streptosporangiaceae</taxon>
        <taxon>Nonomuraea</taxon>
    </lineage>
</organism>
<evidence type="ECO:0000313" key="9">
    <source>
        <dbReference type="EMBL" id="TMR34406.1"/>
    </source>
</evidence>
<feature type="domain" description="RNA polymerase sigma-70 region 2" evidence="6">
    <location>
        <begin position="8"/>
        <end position="74"/>
    </location>
</feature>